<evidence type="ECO:0000313" key="13">
    <source>
        <dbReference type="Proteomes" id="UP000182798"/>
    </source>
</evidence>
<dbReference type="GO" id="GO:0005524">
    <property type="term" value="F:ATP binding"/>
    <property type="evidence" value="ECO:0007669"/>
    <property type="project" value="UniProtKB-UniRule"/>
</dbReference>
<dbReference type="EMBL" id="CP024634">
    <property type="protein sequence ID" value="AYQ56627.1"/>
    <property type="molecule type" value="Genomic_DNA"/>
</dbReference>
<dbReference type="KEGG" id="bthg:MS2017_0907"/>
<dbReference type="GO" id="GO:0008270">
    <property type="term" value="F:zinc ion binding"/>
    <property type="evidence" value="ECO:0007669"/>
    <property type="project" value="UniProtKB-UniRule"/>
</dbReference>
<sequence length="154" mass="18099">MRCPFCQSDDTKVLDTRLIDDGSQVRRRRECTACNERYSTREVVDLNPPRLIKSDDSRESFSEEKLRFGLLKALEKRPVTTAQIETAIQHIRHKLMTQSDREVSTNRLGRWVMEELKALDEVAYIRFASVYRQFQDVEAFRLEIDKLMAKNGKN</sequence>
<organism evidence="12 13">
    <name type="scientific">Bathymodiolus thermophilus thioautotrophic gill symbiont</name>
    <dbReference type="NCBI Taxonomy" id="2360"/>
    <lineage>
        <taxon>Bacteria</taxon>
        <taxon>Pseudomonadati</taxon>
        <taxon>Pseudomonadota</taxon>
        <taxon>Gammaproteobacteria</taxon>
        <taxon>sulfur-oxidizing symbionts</taxon>
    </lineage>
</organism>
<dbReference type="Proteomes" id="UP000643672">
    <property type="component" value="Unassembled WGS sequence"/>
</dbReference>
<dbReference type="GO" id="GO:0045892">
    <property type="term" value="P:negative regulation of DNA-templated transcription"/>
    <property type="evidence" value="ECO:0007669"/>
    <property type="project" value="UniProtKB-UniRule"/>
</dbReference>
<dbReference type="EMBL" id="MIQH01000114">
    <property type="protein sequence ID" value="OIR25623.1"/>
    <property type="molecule type" value="Genomic_DNA"/>
</dbReference>
<evidence type="ECO:0000256" key="8">
    <source>
        <dbReference type="HAMAP-Rule" id="MF_00440"/>
    </source>
</evidence>
<dbReference type="AlphaFoldDB" id="A0A1J5UN20"/>
<proteinExistence type="inferred from homology"/>
<keyword evidence="1 8" id="KW-0678">Repressor</keyword>
<evidence type="ECO:0000256" key="4">
    <source>
        <dbReference type="ARBA" id="ARBA00022840"/>
    </source>
</evidence>
<dbReference type="InterPro" id="IPR055173">
    <property type="entry name" value="NrdR-like_N"/>
</dbReference>
<keyword evidence="15" id="KW-1185">Reference proteome</keyword>
<dbReference type="RefSeq" id="WP_071563321.1">
    <property type="nucleotide sequence ID" value="NZ_CAESAQ020000076.1"/>
</dbReference>
<evidence type="ECO:0000256" key="3">
    <source>
        <dbReference type="ARBA" id="ARBA00022771"/>
    </source>
</evidence>
<keyword evidence="8" id="KW-0479">Metal-binding</keyword>
<keyword evidence="8" id="KW-0862">Zinc</keyword>
<keyword evidence="7 8" id="KW-0804">Transcription</keyword>
<evidence type="ECO:0000256" key="5">
    <source>
        <dbReference type="ARBA" id="ARBA00023015"/>
    </source>
</evidence>
<dbReference type="PANTHER" id="PTHR30455:SF2">
    <property type="entry name" value="TRANSCRIPTIONAL REPRESSOR NRDR"/>
    <property type="match status" value="1"/>
</dbReference>
<keyword evidence="6 8" id="KW-0238">DNA-binding</keyword>
<reference evidence="10 14" key="3">
    <citation type="submission" date="2017-11" db="EMBL/GenBank/DDBJ databases">
        <title>Genome sequence of the bacterial symbiont EPR9N from a vent mussel Bathymodiolus thermophilus.</title>
        <authorList>
            <person name="Won Y.-J."/>
        </authorList>
    </citation>
    <scope>NUCLEOTIDE SEQUENCE [LARGE SCALE GENOMIC DNA]</scope>
    <source>
        <strain evidence="10 14">EPR9N</strain>
    </source>
</reference>
<gene>
    <name evidence="8" type="primary">nrdR</name>
    <name evidence="12" type="ORF">BGC33_07320</name>
    <name evidence="10" type="ORF">MS2017_0907</name>
    <name evidence="11" type="ORF">THERMOS_1778</name>
</gene>
<keyword evidence="4 8" id="KW-0067">ATP-binding</keyword>
<evidence type="ECO:0000313" key="14">
    <source>
        <dbReference type="Proteomes" id="UP000278334"/>
    </source>
</evidence>
<evidence type="ECO:0000313" key="10">
    <source>
        <dbReference type="EMBL" id="AYQ56627.1"/>
    </source>
</evidence>
<keyword evidence="5 8" id="KW-0805">Transcription regulation</keyword>
<dbReference type="Pfam" id="PF03477">
    <property type="entry name" value="ATP-cone"/>
    <property type="match status" value="1"/>
</dbReference>
<evidence type="ECO:0000256" key="7">
    <source>
        <dbReference type="ARBA" id="ARBA00023163"/>
    </source>
</evidence>
<reference evidence="12" key="2">
    <citation type="journal article" date="2017" name="Stand. Genomic Sci.">
        <title>Genome sequence of the sulfur-oxidizing Bathymodiolus thermophilus gill endosymbiont.</title>
        <authorList>
            <person name="Ponnudurai R."/>
            <person name="Sayavedra L."/>
            <person name="Kleiner M."/>
            <person name="Heiden S.E."/>
            <person name="Thurmer A."/>
            <person name="Felbeck H."/>
            <person name="Schluter R."/>
            <person name="Sievert S.M."/>
            <person name="Daniel R."/>
            <person name="Schweder T."/>
            <person name="Markert S."/>
        </authorList>
    </citation>
    <scope>NUCLEOTIDE SEQUENCE</scope>
    <source>
        <strain evidence="12">BAT/CrabSpa'14</strain>
    </source>
</reference>
<dbReference type="NCBIfam" id="TIGR00244">
    <property type="entry name" value="transcriptional regulator NrdR"/>
    <property type="match status" value="1"/>
</dbReference>
<feature type="domain" description="ATP-cone" evidence="9">
    <location>
        <begin position="49"/>
        <end position="139"/>
    </location>
</feature>
<keyword evidence="3 8" id="KW-0863">Zinc-finger</keyword>
<feature type="zinc finger region" evidence="8">
    <location>
        <begin position="3"/>
        <end position="34"/>
    </location>
</feature>
<dbReference type="PANTHER" id="PTHR30455">
    <property type="entry name" value="TRANSCRIPTIONAL REPRESSOR NRDR"/>
    <property type="match status" value="1"/>
</dbReference>
<evidence type="ECO:0000313" key="12">
    <source>
        <dbReference type="EMBL" id="OIR25623.1"/>
    </source>
</evidence>
<comment type="similarity">
    <text evidence="8">Belongs to the NrdR family.</text>
</comment>
<dbReference type="EMBL" id="CAESAQ020000076">
    <property type="protein sequence ID" value="CAB5503380.1"/>
    <property type="molecule type" value="Genomic_DNA"/>
</dbReference>
<reference evidence="11 15" key="4">
    <citation type="submission" date="2020-05" db="EMBL/GenBank/DDBJ databases">
        <authorList>
            <person name="Petersen J."/>
            <person name="Sayavedra L."/>
        </authorList>
    </citation>
    <scope>NUCLEOTIDE SEQUENCE [LARGE SCALE GENOMIC DNA]</scope>
    <source>
        <strain evidence="11">B thermophilus SOXS</strain>
    </source>
</reference>
<evidence type="ECO:0000313" key="15">
    <source>
        <dbReference type="Proteomes" id="UP000643672"/>
    </source>
</evidence>
<accession>A0A1J5UN20</accession>
<dbReference type="Proteomes" id="UP000182798">
    <property type="component" value="Unassembled WGS sequence"/>
</dbReference>
<comment type="cofactor">
    <cofactor evidence="8">
        <name>Zn(2+)</name>
        <dbReference type="ChEBI" id="CHEBI:29105"/>
    </cofactor>
    <text evidence="8">Binds 1 zinc ion.</text>
</comment>
<dbReference type="GO" id="GO:0003677">
    <property type="term" value="F:DNA binding"/>
    <property type="evidence" value="ECO:0007669"/>
    <property type="project" value="UniProtKB-KW"/>
</dbReference>
<evidence type="ECO:0000256" key="1">
    <source>
        <dbReference type="ARBA" id="ARBA00022491"/>
    </source>
</evidence>
<protein>
    <recommendedName>
        <fullName evidence="8">Transcriptional repressor NrdR</fullName>
    </recommendedName>
</protein>
<dbReference type="InterPro" id="IPR005144">
    <property type="entry name" value="ATP-cone_dom"/>
</dbReference>
<evidence type="ECO:0000256" key="2">
    <source>
        <dbReference type="ARBA" id="ARBA00022741"/>
    </source>
</evidence>
<evidence type="ECO:0000256" key="6">
    <source>
        <dbReference type="ARBA" id="ARBA00023125"/>
    </source>
</evidence>
<dbReference type="InterPro" id="IPR003796">
    <property type="entry name" value="RNR_NrdR-like"/>
</dbReference>
<reference evidence="13" key="1">
    <citation type="submission" date="2016-09" db="EMBL/GenBank/DDBJ databases">
        <title>Genome Sequence of Bathymodiolus thermophilus sulfur-oxidizing gill endosymbiont.</title>
        <authorList>
            <person name="Ponnudurai R."/>
            <person name="Kleiner M."/>
            <person name="Sayavedra L."/>
            <person name="Thuermer A."/>
            <person name="Felbeck H."/>
            <person name="Schlueter R."/>
            <person name="Schweder T."/>
            <person name="Markert S."/>
        </authorList>
    </citation>
    <scope>NUCLEOTIDE SEQUENCE [LARGE SCALE GENOMIC DNA]</scope>
    <source>
        <strain evidence="13">BAT/CrabSpa'14</strain>
    </source>
</reference>
<keyword evidence="2 8" id="KW-0547">Nucleotide-binding</keyword>
<dbReference type="Pfam" id="PF22811">
    <property type="entry name" value="Zn_ribbon_NrdR"/>
    <property type="match status" value="1"/>
</dbReference>
<dbReference type="PROSITE" id="PS51161">
    <property type="entry name" value="ATP_CONE"/>
    <property type="match status" value="1"/>
</dbReference>
<dbReference type="OrthoDB" id="9807461at2"/>
<evidence type="ECO:0000259" key="9">
    <source>
        <dbReference type="PROSITE" id="PS51161"/>
    </source>
</evidence>
<name>A0A1J5UN20_9GAMM</name>
<dbReference type="HAMAP" id="MF_00440">
    <property type="entry name" value="NrdR"/>
    <property type="match status" value="1"/>
</dbReference>
<evidence type="ECO:0000313" key="11">
    <source>
        <dbReference type="EMBL" id="CAB5503380.1"/>
    </source>
</evidence>
<dbReference type="Proteomes" id="UP000278334">
    <property type="component" value="Chromosome"/>
</dbReference>
<comment type="function">
    <text evidence="8">Negatively regulates transcription of bacterial ribonucleotide reductase nrd genes and operons by binding to NrdR-boxes.</text>
</comment>